<reference evidence="1 2" key="1">
    <citation type="submission" date="2021-03" db="EMBL/GenBank/DDBJ databases">
        <title>Antimicrobial resistance genes in bacteria isolated from Japanese honey, and their potential for conferring macrolide and lincosamide resistance in the American foulbrood pathogen Paenibacillus larvae.</title>
        <authorList>
            <person name="Okamoto M."/>
            <person name="Kumagai M."/>
            <person name="Kanamori H."/>
            <person name="Takamatsu D."/>
        </authorList>
    </citation>
    <scope>NUCLEOTIDE SEQUENCE [LARGE SCALE GENOMIC DNA]</scope>
    <source>
        <strain evidence="1 2">J8TS2</strain>
    </source>
</reference>
<dbReference type="Proteomes" id="UP000679950">
    <property type="component" value="Unassembled WGS sequence"/>
</dbReference>
<sequence>MRIVPTQMKCGHTISVKFRQFGDKAEIAEIIALGKREDNEERLKA</sequence>
<proteinExistence type="predicted"/>
<dbReference type="EMBL" id="BORB01000011">
    <property type="protein sequence ID" value="GIN57349.1"/>
    <property type="molecule type" value="Genomic_DNA"/>
</dbReference>
<name>A0ABQ4KHB1_9BACI</name>
<comment type="caution">
    <text evidence="1">The sequence shown here is derived from an EMBL/GenBank/DDBJ whole genome shotgun (WGS) entry which is preliminary data.</text>
</comment>
<protein>
    <submittedName>
        <fullName evidence="1">Uncharacterized protein</fullName>
    </submittedName>
</protein>
<keyword evidence="2" id="KW-1185">Reference proteome</keyword>
<evidence type="ECO:0000313" key="2">
    <source>
        <dbReference type="Proteomes" id="UP000679950"/>
    </source>
</evidence>
<gene>
    <name evidence="1" type="ORF">J8TS2_16680</name>
</gene>
<accession>A0ABQ4KHB1</accession>
<organism evidence="1 2">
    <name type="scientific">Lederbergia ruris</name>
    <dbReference type="NCBI Taxonomy" id="217495"/>
    <lineage>
        <taxon>Bacteria</taxon>
        <taxon>Bacillati</taxon>
        <taxon>Bacillota</taxon>
        <taxon>Bacilli</taxon>
        <taxon>Bacillales</taxon>
        <taxon>Bacillaceae</taxon>
        <taxon>Lederbergia</taxon>
    </lineage>
</organism>
<evidence type="ECO:0000313" key="1">
    <source>
        <dbReference type="EMBL" id="GIN57349.1"/>
    </source>
</evidence>